<keyword evidence="8" id="KW-1185">Reference proteome</keyword>
<keyword evidence="3 6" id="KW-0812">Transmembrane</keyword>
<feature type="transmembrane region" description="Helical" evidence="6">
    <location>
        <begin position="231"/>
        <end position="250"/>
    </location>
</feature>
<evidence type="ECO:0000256" key="6">
    <source>
        <dbReference type="SAM" id="Phobius"/>
    </source>
</evidence>
<accession>A0A0E0DBH3</accession>
<evidence type="ECO:0000256" key="3">
    <source>
        <dbReference type="ARBA" id="ARBA00022692"/>
    </source>
</evidence>
<dbReference type="InterPro" id="IPR004932">
    <property type="entry name" value="Rer1"/>
</dbReference>
<comment type="subcellular location">
    <subcellularLocation>
        <location evidence="1">Membrane</location>
        <topology evidence="1">Multi-pass membrane protein</topology>
    </subcellularLocation>
</comment>
<reference evidence="7" key="1">
    <citation type="submission" date="2015-04" db="UniProtKB">
        <authorList>
            <consortium name="EnsemblPlants"/>
        </authorList>
    </citation>
    <scope>IDENTIFICATION</scope>
</reference>
<protein>
    <submittedName>
        <fullName evidence="7">Uncharacterized protein</fullName>
    </submittedName>
</protein>
<evidence type="ECO:0000256" key="5">
    <source>
        <dbReference type="ARBA" id="ARBA00023136"/>
    </source>
</evidence>
<organism evidence="7">
    <name type="scientific">Oryza meridionalis</name>
    <dbReference type="NCBI Taxonomy" id="40149"/>
    <lineage>
        <taxon>Eukaryota</taxon>
        <taxon>Viridiplantae</taxon>
        <taxon>Streptophyta</taxon>
        <taxon>Embryophyta</taxon>
        <taxon>Tracheophyta</taxon>
        <taxon>Spermatophyta</taxon>
        <taxon>Magnoliopsida</taxon>
        <taxon>Liliopsida</taxon>
        <taxon>Poales</taxon>
        <taxon>Poaceae</taxon>
        <taxon>BOP clade</taxon>
        <taxon>Oryzoideae</taxon>
        <taxon>Oryzeae</taxon>
        <taxon>Oryzinae</taxon>
        <taxon>Oryza</taxon>
    </lineage>
</organism>
<dbReference type="Proteomes" id="UP000008021">
    <property type="component" value="Chromosome 4"/>
</dbReference>
<evidence type="ECO:0000313" key="7">
    <source>
        <dbReference type="EnsemblPlants" id="OMERI04G04370.1"/>
    </source>
</evidence>
<keyword evidence="5 6" id="KW-0472">Membrane</keyword>
<dbReference type="AlphaFoldDB" id="A0A0E0DBH3"/>
<dbReference type="GO" id="GO:0016020">
    <property type="term" value="C:membrane"/>
    <property type="evidence" value="ECO:0007669"/>
    <property type="project" value="UniProtKB-SubCell"/>
</dbReference>
<evidence type="ECO:0000256" key="1">
    <source>
        <dbReference type="ARBA" id="ARBA00004141"/>
    </source>
</evidence>
<keyword evidence="4 6" id="KW-1133">Transmembrane helix</keyword>
<evidence type="ECO:0000256" key="2">
    <source>
        <dbReference type="ARBA" id="ARBA00006070"/>
    </source>
</evidence>
<name>A0A0E0DBH3_9ORYZ</name>
<dbReference type="Gramene" id="OMERI04G04370.1">
    <property type="protein sequence ID" value="OMERI04G04370.1"/>
    <property type="gene ID" value="OMERI04G04370"/>
</dbReference>
<evidence type="ECO:0000256" key="4">
    <source>
        <dbReference type="ARBA" id="ARBA00022989"/>
    </source>
</evidence>
<dbReference type="GO" id="GO:0005737">
    <property type="term" value="C:cytoplasm"/>
    <property type="evidence" value="ECO:0007669"/>
    <property type="project" value="UniProtKB-ARBA"/>
</dbReference>
<sequence>MAGRRWPMVVEGKEEVLSIEEGKEAAVVVETEELAAVVVEGGEEALGIKEGGEAAVLVEAKEEVAGGGGQEVLGIGEAAIVVETKEAAIIVEAKEKAAVVVEGKEAFSTIAFGPLKVDVKTLVLMHMSDVNKVEVEAEALPHNEGLHIVKKVSEGIEFLRSLKKLWLLNLHKDFNTYSKRWNAREDGVWTRDAAASALLSLSLSLALPASLSHSPDAAASAPPDAMMDPSSFAAAVLAAISSAGATVAGLRWRGDRVRYYIVTYALGIYILNLLIAFLSPQDDPEQSPRLLRIGAIAHPLPHLPLFRIRRASSASLPSASRSSAASPPTAPSTRIPRLHVAGVCLQEENNPLARRNASPVAGDGVNAR</sequence>
<dbReference type="HOGENOM" id="CLU_753126_0_0_1"/>
<evidence type="ECO:0000313" key="8">
    <source>
        <dbReference type="Proteomes" id="UP000008021"/>
    </source>
</evidence>
<proteinExistence type="inferred from homology"/>
<dbReference type="Pfam" id="PF03248">
    <property type="entry name" value="Rer1"/>
    <property type="match status" value="1"/>
</dbReference>
<reference evidence="7" key="2">
    <citation type="submission" date="2018-05" db="EMBL/GenBank/DDBJ databases">
        <title>OmerRS3 (Oryza meridionalis Reference Sequence Version 3).</title>
        <authorList>
            <person name="Zhang J."/>
            <person name="Kudrna D."/>
            <person name="Lee S."/>
            <person name="Talag J."/>
            <person name="Welchert J."/>
            <person name="Wing R.A."/>
        </authorList>
    </citation>
    <scope>NUCLEOTIDE SEQUENCE [LARGE SCALE GENOMIC DNA]</scope>
    <source>
        <strain evidence="7">cv. OR44</strain>
    </source>
</reference>
<dbReference type="EnsemblPlants" id="OMERI04G04370.1">
    <property type="protein sequence ID" value="OMERI04G04370.1"/>
    <property type="gene ID" value="OMERI04G04370"/>
</dbReference>
<feature type="transmembrane region" description="Helical" evidence="6">
    <location>
        <begin position="257"/>
        <end position="278"/>
    </location>
</feature>
<comment type="similarity">
    <text evidence="2">Belongs to the RER1 family.</text>
</comment>